<dbReference type="SMART" id="SM00534">
    <property type="entry name" value="MUTSac"/>
    <property type="match status" value="1"/>
</dbReference>
<dbReference type="Proteomes" id="UP000433788">
    <property type="component" value="Unassembled WGS sequence"/>
</dbReference>
<dbReference type="Gene3D" id="3.40.50.300">
    <property type="entry name" value="P-loop containing nucleotide triphosphate hydrolases"/>
    <property type="match status" value="1"/>
</dbReference>
<keyword evidence="4 9" id="KW-0227">DNA damage</keyword>
<evidence type="ECO:0000256" key="4">
    <source>
        <dbReference type="ARBA" id="ARBA00022763"/>
    </source>
</evidence>
<evidence type="ECO:0000256" key="7">
    <source>
        <dbReference type="ARBA" id="ARBA00023204"/>
    </source>
</evidence>
<dbReference type="Pfam" id="PF00488">
    <property type="entry name" value="MutS_V"/>
    <property type="match status" value="1"/>
</dbReference>
<organism evidence="13 14">
    <name type="scientific">Spiribacter salilacus</name>
    <dbReference type="NCBI Taxonomy" id="2664894"/>
    <lineage>
        <taxon>Bacteria</taxon>
        <taxon>Pseudomonadati</taxon>
        <taxon>Pseudomonadota</taxon>
        <taxon>Gammaproteobacteria</taxon>
        <taxon>Chromatiales</taxon>
        <taxon>Ectothiorhodospiraceae</taxon>
        <taxon>Spiribacter</taxon>
    </lineage>
</organism>
<evidence type="ECO:0000256" key="8">
    <source>
        <dbReference type="ARBA" id="ARBA00024647"/>
    </source>
</evidence>
<feature type="region of interest" description="Disordered" evidence="11">
    <location>
        <begin position="788"/>
        <end position="834"/>
    </location>
</feature>
<dbReference type="Pfam" id="PF05192">
    <property type="entry name" value="MutS_III"/>
    <property type="match status" value="1"/>
</dbReference>
<keyword evidence="6 9" id="KW-0238">DNA-binding</keyword>
<dbReference type="EMBL" id="WJPP01000004">
    <property type="protein sequence ID" value="MRH78893.1"/>
    <property type="molecule type" value="Genomic_DNA"/>
</dbReference>
<dbReference type="NCBIfam" id="NF003810">
    <property type="entry name" value="PRK05399.1"/>
    <property type="match status" value="1"/>
</dbReference>
<evidence type="ECO:0000259" key="12">
    <source>
        <dbReference type="PROSITE" id="PS00486"/>
    </source>
</evidence>
<dbReference type="AlphaFoldDB" id="A0A6N7QU41"/>
<dbReference type="FunFam" id="3.40.50.300:FF:000870">
    <property type="entry name" value="MutS protein homolog 4"/>
    <property type="match status" value="1"/>
</dbReference>
<dbReference type="Gene3D" id="6.10.140.430">
    <property type="match status" value="1"/>
</dbReference>
<dbReference type="InterPro" id="IPR027417">
    <property type="entry name" value="P-loop_NTPase"/>
</dbReference>
<dbReference type="Pfam" id="PF05188">
    <property type="entry name" value="MutS_II"/>
    <property type="match status" value="1"/>
</dbReference>
<evidence type="ECO:0000313" key="14">
    <source>
        <dbReference type="Proteomes" id="UP000433788"/>
    </source>
</evidence>
<name>A0A6N7QU41_9GAMM</name>
<comment type="caution">
    <text evidence="13">The sequence shown here is derived from an EMBL/GenBank/DDBJ whole genome shotgun (WGS) entry which is preliminary data.</text>
</comment>
<dbReference type="InterPro" id="IPR045076">
    <property type="entry name" value="MutS"/>
</dbReference>
<dbReference type="SUPFAM" id="SSF48334">
    <property type="entry name" value="DNA repair protein MutS, domain III"/>
    <property type="match status" value="1"/>
</dbReference>
<dbReference type="InterPro" id="IPR017261">
    <property type="entry name" value="DNA_mismatch_repair_MutS/MSH"/>
</dbReference>
<dbReference type="SUPFAM" id="SSF53150">
    <property type="entry name" value="DNA repair protein MutS, domain II"/>
    <property type="match status" value="1"/>
</dbReference>
<comment type="similarity">
    <text evidence="1 9 10">Belongs to the DNA mismatch repair MutS family.</text>
</comment>
<proteinExistence type="inferred from homology"/>
<dbReference type="InterPro" id="IPR000432">
    <property type="entry name" value="DNA_mismatch_repair_MutS_C"/>
</dbReference>
<keyword evidence="3 9" id="KW-0547">Nucleotide-binding</keyword>
<dbReference type="PIRSF" id="PIRSF037677">
    <property type="entry name" value="DNA_mis_repair_Msh6"/>
    <property type="match status" value="1"/>
</dbReference>
<dbReference type="NCBIfam" id="TIGR01070">
    <property type="entry name" value="mutS1"/>
    <property type="match status" value="1"/>
</dbReference>
<dbReference type="InterPro" id="IPR036187">
    <property type="entry name" value="DNA_mismatch_repair_MutS_sf"/>
</dbReference>
<dbReference type="SUPFAM" id="SSF55271">
    <property type="entry name" value="DNA repair protein MutS, domain I"/>
    <property type="match status" value="1"/>
</dbReference>
<evidence type="ECO:0000256" key="3">
    <source>
        <dbReference type="ARBA" id="ARBA00022741"/>
    </source>
</evidence>
<dbReference type="InterPro" id="IPR007695">
    <property type="entry name" value="DNA_mismatch_repair_MutS-lik_N"/>
</dbReference>
<comment type="function">
    <text evidence="8 9">This protein is involved in the repair of mismatches in DNA. It is possible that it carries out the mismatch recognition step. This protein has a weak ATPase activity.</text>
</comment>
<evidence type="ECO:0000256" key="2">
    <source>
        <dbReference type="ARBA" id="ARBA00021982"/>
    </source>
</evidence>
<dbReference type="Gene3D" id="1.10.1420.10">
    <property type="match status" value="2"/>
</dbReference>
<gene>
    <name evidence="9 13" type="primary">mutS</name>
    <name evidence="13" type="ORF">GH984_09245</name>
</gene>
<dbReference type="GO" id="GO:0140664">
    <property type="term" value="F:ATP-dependent DNA damage sensor activity"/>
    <property type="evidence" value="ECO:0007669"/>
    <property type="project" value="InterPro"/>
</dbReference>
<reference evidence="13 14" key="1">
    <citation type="submission" date="2019-11" db="EMBL/GenBank/DDBJ databases">
        <authorList>
            <person name="Zhang X.Y."/>
        </authorList>
    </citation>
    <scope>NUCLEOTIDE SEQUENCE [LARGE SCALE GENOMIC DNA]</scope>
    <source>
        <strain evidence="13 14">C176</strain>
    </source>
</reference>
<dbReference type="PROSITE" id="PS00486">
    <property type="entry name" value="DNA_MISMATCH_REPAIR_2"/>
    <property type="match status" value="1"/>
</dbReference>
<dbReference type="InterPro" id="IPR007696">
    <property type="entry name" value="DNA_mismatch_repair_MutS_core"/>
</dbReference>
<dbReference type="InterPro" id="IPR007861">
    <property type="entry name" value="DNA_mismatch_repair_MutS_clamp"/>
</dbReference>
<dbReference type="FunFam" id="3.40.1170.10:FF:000001">
    <property type="entry name" value="DNA mismatch repair protein MutS"/>
    <property type="match status" value="1"/>
</dbReference>
<dbReference type="PANTHER" id="PTHR11361">
    <property type="entry name" value="DNA MISMATCH REPAIR PROTEIN MUTS FAMILY MEMBER"/>
    <property type="match status" value="1"/>
</dbReference>
<dbReference type="InterPro" id="IPR005748">
    <property type="entry name" value="DNA_mismatch_repair_MutS"/>
</dbReference>
<dbReference type="SMART" id="SM00533">
    <property type="entry name" value="MUTSd"/>
    <property type="match status" value="1"/>
</dbReference>
<keyword evidence="5 9" id="KW-0067">ATP-binding</keyword>
<dbReference type="CDD" id="cd03284">
    <property type="entry name" value="ABC_MutS1"/>
    <property type="match status" value="1"/>
</dbReference>
<evidence type="ECO:0000256" key="6">
    <source>
        <dbReference type="ARBA" id="ARBA00023125"/>
    </source>
</evidence>
<accession>A0A6N7QU41</accession>
<evidence type="ECO:0000256" key="11">
    <source>
        <dbReference type="SAM" id="MobiDB-lite"/>
    </source>
</evidence>
<dbReference type="InterPro" id="IPR007860">
    <property type="entry name" value="DNA_mmatch_repair_MutS_con_dom"/>
</dbReference>
<dbReference type="Pfam" id="PF01624">
    <property type="entry name" value="MutS_I"/>
    <property type="match status" value="1"/>
</dbReference>
<dbReference type="FunFam" id="1.10.1420.10:FF:000002">
    <property type="entry name" value="DNA mismatch repair protein MutS"/>
    <property type="match status" value="1"/>
</dbReference>
<dbReference type="GO" id="GO:0006298">
    <property type="term" value="P:mismatch repair"/>
    <property type="evidence" value="ECO:0007669"/>
    <property type="project" value="UniProtKB-UniRule"/>
</dbReference>
<dbReference type="Gene3D" id="3.40.1170.10">
    <property type="entry name" value="DNA repair protein MutS, domain I"/>
    <property type="match status" value="1"/>
</dbReference>
<dbReference type="SUPFAM" id="SSF52540">
    <property type="entry name" value="P-loop containing nucleoside triphosphate hydrolases"/>
    <property type="match status" value="1"/>
</dbReference>
<dbReference type="Gene3D" id="3.30.420.110">
    <property type="entry name" value="MutS, connector domain"/>
    <property type="match status" value="1"/>
</dbReference>
<dbReference type="HAMAP" id="MF_00096">
    <property type="entry name" value="MutS"/>
    <property type="match status" value="1"/>
</dbReference>
<evidence type="ECO:0000256" key="9">
    <source>
        <dbReference type="HAMAP-Rule" id="MF_00096"/>
    </source>
</evidence>
<sequence>MMQQYLRIKAEHPDTLLFYRMGDFYELFYDDARQAAQLLDITLTQRGESAGAPIPMAGVPAHSHEGYLARLLKHGQSVAICEQIGDPAASKGPVERQVVRVITPGTVTDEALLEARKRNLLIALNWQGDTWGIAALELASGQFSISEGSGPEALGAELERLRPVELLVDETAPRPNGLPEDCGVTPRPPWHFDSDAALRNLIEHFKTKDLQGFGVPGPSAGVGAAGAVLQYVVETQRAALPHIRSLQVERFDEAISIDAASRRNLELEQNLQGHHSHTLAGVLDVTVTAMGSRLLRRWIHRPLRDRAVLSARQTVISELRPNGHSPLRDALRPLADIERISARIAMATARPRDLTGLRNTLRGLPDLASVLADYSMGRLAELAQSAAPQPTLCTTLEQALVEEPPVVIRDGGVIASGYDETLDELRTLAQGADQFLTDLEQREREQTGISSLRVGFNRVHGYYIEINRSQSDQAPDRYTRRQTLKSSERYITPELKEFEDKVLSARERALAREKQLYEALIQSLTKHLDPLLTLSSALAELDTLAALAERAETLQYVCPVLDDQPGIHIEAGRHPVVEHHTETPFVPNSIALDDPHRMLIITGPNMGGKSTYMRQIALLTLMAHIGSHVPATSARFGPIDRIFTRIGASDDLAGGRSTFMVEMTETANILNNATPQSLVLLDEIGRGTSTFDGLALAWATAASLCRDIKAFTLFATHYFEMTALPEQFPTASNCHLEAVEHGEHIVFLHAVREGPASKSYGLQVAALAGVPRDVLNAAQHKLEDLEKQGAEKPQLSLFSPEPAPEPAPAPTATEPSPITEKLNELDPDNLTPKQAQDALYALKALLNNKPY</sequence>
<dbReference type="InterPro" id="IPR016151">
    <property type="entry name" value="DNA_mismatch_repair_MutS_N"/>
</dbReference>
<keyword evidence="14" id="KW-1185">Reference proteome</keyword>
<dbReference type="GO" id="GO:0005829">
    <property type="term" value="C:cytosol"/>
    <property type="evidence" value="ECO:0007669"/>
    <property type="project" value="TreeGrafter"/>
</dbReference>
<evidence type="ECO:0000313" key="13">
    <source>
        <dbReference type="EMBL" id="MRH78893.1"/>
    </source>
</evidence>
<evidence type="ECO:0000256" key="10">
    <source>
        <dbReference type="RuleBase" id="RU003756"/>
    </source>
</evidence>
<dbReference type="Pfam" id="PF05190">
    <property type="entry name" value="MutS_IV"/>
    <property type="match status" value="1"/>
</dbReference>
<dbReference type="GO" id="GO:0005524">
    <property type="term" value="F:ATP binding"/>
    <property type="evidence" value="ECO:0007669"/>
    <property type="project" value="UniProtKB-UniRule"/>
</dbReference>
<dbReference type="PANTHER" id="PTHR11361:SF34">
    <property type="entry name" value="DNA MISMATCH REPAIR PROTEIN MSH1, MITOCHONDRIAL"/>
    <property type="match status" value="1"/>
</dbReference>
<protein>
    <recommendedName>
        <fullName evidence="2 9">DNA mismatch repair protein MutS</fullName>
    </recommendedName>
</protein>
<evidence type="ECO:0000256" key="1">
    <source>
        <dbReference type="ARBA" id="ARBA00006271"/>
    </source>
</evidence>
<dbReference type="GO" id="GO:0003684">
    <property type="term" value="F:damaged DNA binding"/>
    <property type="evidence" value="ECO:0007669"/>
    <property type="project" value="UniProtKB-UniRule"/>
</dbReference>
<evidence type="ECO:0000256" key="5">
    <source>
        <dbReference type="ARBA" id="ARBA00022840"/>
    </source>
</evidence>
<feature type="binding site" evidence="9">
    <location>
        <begin position="603"/>
        <end position="610"/>
    </location>
    <ligand>
        <name>ATP</name>
        <dbReference type="ChEBI" id="CHEBI:30616"/>
    </ligand>
</feature>
<dbReference type="InterPro" id="IPR036678">
    <property type="entry name" value="MutS_con_dom_sf"/>
</dbReference>
<dbReference type="GO" id="GO:0030983">
    <property type="term" value="F:mismatched DNA binding"/>
    <property type="evidence" value="ECO:0007669"/>
    <property type="project" value="InterPro"/>
</dbReference>
<keyword evidence="7 9" id="KW-0234">DNA repair</keyword>
<feature type="domain" description="DNA mismatch repair proteins mutS family" evidence="12">
    <location>
        <begin position="677"/>
        <end position="693"/>
    </location>
</feature>